<feature type="compositionally biased region" description="Low complexity" evidence="1">
    <location>
        <begin position="12"/>
        <end position="28"/>
    </location>
</feature>
<name>A0A4U5JL96_9GAMM</name>
<proteinExistence type="predicted"/>
<dbReference type="EMBL" id="SZUA01000003">
    <property type="protein sequence ID" value="TKR29476.1"/>
    <property type="molecule type" value="Genomic_DNA"/>
</dbReference>
<dbReference type="Proteomes" id="UP000308707">
    <property type="component" value="Unassembled WGS sequence"/>
</dbReference>
<protein>
    <submittedName>
        <fullName evidence="2">Uncharacterized protein</fullName>
    </submittedName>
</protein>
<sequence>MNAVRSTRTPSAQPARAALQRAAAPQVRPVRRERDFGIGYGSSSGYGSTERPYAASGAQSYFRCR</sequence>
<keyword evidence="3" id="KW-1185">Reference proteome</keyword>
<dbReference type="AlphaFoldDB" id="A0A4U5JL96"/>
<evidence type="ECO:0000256" key="1">
    <source>
        <dbReference type="SAM" id="MobiDB-lite"/>
    </source>
</evidence>
<comment type="caution">
    <text evidence="2">The sequence shown here is derived from an EMBL/GenBank/DDBJ whole genome shotgun (WGS) entry which is preliminary data.</text>
</comment>
<gene>
    <name evidence="2" type="ORF">FCE95_15135</name>
</gene>
<evidence type="ECO:0000313" key="2">
    <source>
        <dbReference type="EMBL" id="TKR29476.1"/>
    </source>
</evidence>
<reference evidence="2 3" key="1">
    <citation type="submission" date="2019-04" db="EMBL/GenBank/DDBJ databases">
        <title>Reference strain of H23.</title>
        <authorList>
            <person name="Luo X."/>
        </authorList>
    </citation>
    <scope>NUCLEOTIDE SEQUENCE [LARGE SCALE GENOMIC DNA]</scope>
    <source>
        <strain evidence="2 3">H23</strain>
    </source>
</reference>
<evidence type="ECO:0000313" key="3">
    <source>
        <dbReference type="Proteomes" id="UP000308707"/>
    </source>
</evidence>
<feature type="region of interest" description="Disordered" evidence="1">
    <location>
        <begin position="1"/>
        <end position="65"/>
    </location>
</feature>
<dbReference type="RefSeq" id="WP_137267878.1">
    <property type="nucleotide sequence ID" value="NZ_SZUA01000003.1"/>
</dbReference>
<accession>A0A4U5JL96</accession>
<organism evidence="2 3">
    <name type="scientific">Luteimonas gilva</name>
    <dbReference type="NCBI Taxonomy" id="2572684"/>
    <lineage>
        <taxon>Bacteria</taxon>
        <taxon>Pseudomonadati</taxon>
        <taxon>Pseudomonadota</taxon>
        <taxon>Gammaproteobacteria</taxon>
        <taxon>Lysobacterales</taxon>
        <taxon>Lysobacteraceae</taxon>
        <taxon>Luteimonas</taxon>
    </lineage>
</organism>
<feature type="compositionally biased region" description="Polar residues" evidence="1">
    <location>
        <begin position="1"/>
        <end position="11"/>
    </location>
</feature>